<dbReference type="Proteomes" id="UP000219048">
    <property type="component" value="Unassembled WGS sequence"/>
</dbReference>
<dbReference type="InterPro" id="IPR029033">
    <property type="entry name" value="His_PPase_superfam"/>
</dbReference>
<evidence type="ECO:0000313" key="2">
    <source>
        <dbReference type="EMBL" id="SNY99450.1"/>
    </source>
</evidence>
<organism evidence="2 3">
    <name type="scientific">Flagellimonas pacifica</name>
    <dbReference type="NCBI Taxonomy" id="1247520"/>
    <lineage>
        <taxon>Bacteria</taxon>
        <taxon>Pseudomonadati</taxon>
        <taxon>Bacteroidota</taxon>
        <taxon>Flavobacteriia</taxon>
        <taxon>Flavobacteriales</taxon>
        <taxon>Flavobacteriaceae</taxon>
        <taxon>Flagellimonas</taxon>
    </lineage>
</organism>
<dbReference type="OrthoDB" id="9810154at2"/>
<keyword evidence="3" id="KW-1185">Reference proteome</keyword>
<evidence type="ECO:0000313" key="3">
    <source>
        <dbReference type="Proteomes" id="UP000219048"/>
    </source>
</evidence>
<feature type="binding site" evidence="1">
    <location>
        <position position="57"/>
    </location>
    <ligand>
        <name>substrate</name>
    </ligand>
</feature>
<proteinExistence type="predicted"/>
<name>A0A285MQK5_9FLAO</name>
<sequence>MKTITLVRHGKSSWEYDVSDKDRPLKERGINDAHLVAKKAIENDFQVDFAYSSPANRALHTSMIFLRNFSFDFNKFQVREELYDFSGHSVENFITGLGDEIDSVLIFGHNYAFTSLANTWGDQYIDNVPTSGLVKIKFNVDVWSKISKGSTEQIIFPKHLKNK</sequence>
<dbReference type="SMART" id="SM00855">
    <property type="entry name" value="PGAM"/>
    <property type="match status" value="1"/>
</dbReference>
<reference evidence="3" key="1">
    <citation type="submission" date="2017-09" db="EMBL/GenBank/DDBJ databases">
        <authorList>
            <person name="Varghese N."/>
            <person name="Submissions S."/>
        </authorList>
    </citation>
    <scope>NUCLEOTIDE SEQUENCE [LARGE SCALE GENOMIC DNA]</scope>
    <source>
        <strain evidence="3">DSM 25885</strain>
    </source>
</reference>
<evidence type="ECO:0000256" key="1">
    <source>
        <dbReference type="PIRSR" id="PIRSR613078-2"/>
    </source>
</evidence>
<dbReference type="RefSeq" id="WP_097044947.1">
    <property type="nucleotide sequence ID" value="NZ_OBEH01000002.1"/>
</dbReference>
<dbReference type="Gene3D" id="3.40.50.1240">
    <property type="entry name" value="Phosphoglycerate mutase-like"/>
    <property type="match status" value="1"/>
</dbReference>
<dbReference type="InterPro" id="IPR013078">
    <property type="entry name" value="His_Pase_superF_clade-1"/>
</dbReference>
<protein>
    <submittedName>
        <fullName evidence="2">Phosphohistidine phosphatase</fullName>
    </submittedName>
</protein>
<dbReference type="Pfam" id="PF00300">
    <property type="entry name" value="His_Phos_1"/>
    <property type="match status" value="1"/>
</dbReference>
<dbReference type="CDD" id="cd07067">
    <property type="entry name" value="HP_PGM_like"/>
    <property type="match status" value="1"/>
</dbReference>
<accession>A0A285MQK5</accession>
<dbReference type="AlphaFoldDB" id="A0A285MQK5"/>
<gene>
    <name evidence="2" type="ORF">SAMN06265377_1256</name>
</gene>
<dbReference type="EMBL" id="OBEH01000002">
    <property type="protein sequence ID" value="SNY99450.1"/>
    <property type="molecule type" value="Genomic_DNA"/>
</dbReference>
<dbReference type="SUPFAM" id="SSF53254">
    <property type="entry name" value="Phosphoglycerate mutase-like"/>
    <property type="match status" value="1"/>
</dbReference>